<evidence type="ECO:0000313" key="2">
    <source>
        <dbReference type="Proteomes" id="UP000799118"/>
    </source>
</evidence>
<accession>A0A6A4HRX8</accession>
<keyword evidence="2" id="KW-1185">Reference proteome</keyword>
<proteinExistence type="predicted"/>
<dbReference type="EMBL" id="ML769461">
    <property type="protein sequence ID" value="KAE9400088.1"/>
    <property type="molecule type" value="Genomic_DNA"/>
</dbReference>
<protein>
    <submittedName>
        <fullName evidence="1">Uncharacterized protein</fullName>
    </submittedName>
</protein>
<gene>
    <name evidence="1" type="ORF">BT96DRAFT_795305</name>
</gene>
<dbReference type="Proteomes" id="UP000799118">
    <property type="component" value="Unassembled WGS sequence"/>
</dbReference>
<organism evidence="1 2">
    <name type="scientific">Gymnopus androsaceus JB14</name>
    <dbReference type="NCBI Taxonomy" id="1447944"/>
    <lineage>
        <taxon>Eukaryota</taxon>
        <taxon>Fungi</taxon>
        <taxon>Dikarya</taxon>
        <taxon>Basidiomycota</taxon>
        <taxon>Agaricomycotina</taxon>
        <taxon>Agaricomycetes</taxon>
        <taxon>Agaricomycetidae</taxon>
        <taxon>Agaricales</taxon>
        <taxon>Marasmiineae</taxon>
        <taxon>Omphalotaceae</taxon>
        <taxon>Gymnopus</taxon>
    </lineage>
</organism>
<evidence type="ECO:0000313" key="1">
    <source>
        <dbReference type="EMBL" id="KAE9400088.1"/>
    </source>
</evidence>
<feature type="non-terminal residue" evidence="1">
    <location>
        <position position="216"/>
    </location>
</feature>
<reference evidence="1" key="1">
    <citation type="journal article" date="2019" name="Environ. Microbiol.">
        <title>Fungal ecological strategies reflected in gene transcription - a case study of two litter decomposers.</title>
        <authorList>
            <person name="Barbi F."/>
            <person name="Kohler A."/>
            <person name="Barry K."/>
            <person name="Baskaran P."/>
            <person name="Daum C."/>
            <person name="Fauchery L."/>
            <person name="Ihrmark K."/>
            <person name="Kuo A."/>
            <person name="LaButti K."/>
            <person name="Lipzen A."/>
            <person name="Morin E."/>
            <person name="Grigoriev I.V."/>
            <person name="Henrissat B."/>
            <person name="Lindahl B."/>
            <person name="Martin F."/>
        </authorList>
    </citation>
    <scope>NUCLEOTIDE SEQUENCE</scope>
    <source>
        <strain evidence="1">JB14</strain>
    </source>
</reference>
<dbReference type="AlphaFoldDB" id="A0A6A4HRX8"/>
<dbReference type="OrthoDB" id="3058101at2759"/>
<feature type="non-terminal residue" evidence="1">
    <location>
        <position position="1"/>
    </location>
</feature>
<name>A0A6A4HRX8_9AGAR</name>
<sequence length="216" mass="24528">QPFADPLPLSLLKLVVKDRYVDFDKVYGGFTGPTALQDDTKDFGTEFTLVRKDQVVRSIAITTEAQWIRCFEAWLEPLLVVYPHRKEELAIYRSNIMEYFRSGDPSIAIRIDKDARSKAANSPFDLSSQDNFRTLLLKELLHVSSKKRSAPAPTSTSPASSSRSAKRLDTPCILWNEDRCSEPCKNNRKHGYCSECGEQHKAIDSSSCYTKLTTRR</sequence>